<name>A0AAN7UT85_9PEZI</name>
<comment type="caution">
    <text evidence="1">The sequence shown here is derived from an EMBL/GenBank/DDBJ whole genome shotgun (WGS) entry which is preliminary data.</text>
</comment>
<organism evidence="1 2">
    <name type="scientific">Xylaria bambusicola</name>
    <dbReference type="NCBI Taxonomy" id="326684"/>
    <lineage>
        <taxon>Eukaryota</taxon>
        <taxon>Fungi</taxon>
        <taxon>Dikarya</taxon>
        <taxon>Ascomycota</taxon>
        <taxon>Pezizomycotina</taxon>
        <taxon>Sordariomycetes</taxon>
        <taxon>Xylariomycetidae</taxon>
        <taxon>Xylariales</taxon>
        <taxon>Xylariaceae</taxon>
        <taxon>Xylaria</taxon>
    </lineage>
</organism>
<dbReference type="Proteomes" id="UP001305414">
    <property type="component" value="Unassembled WGS sequence"/>
</dbReference>
<sequence>MASVVTSTTAEWPVHFVPKGTRPPAPAHFHLIGTAGDGQYDQLAISSGGNFPIGSSFTAAGSTGRSKRV</sequence>
<dbReference type="AlphaFoldDB" id="A0AAN7UT85"/>
<dbReference type="EMBL" id="JAWHQM010000032">
    <property type="protein sequence ID" value="KAK5633459.1"/>
    <property type="molecule type" value="Genomic_DNA"/>
</dbReference>
<proteinExistence type="predicted"/>
<reference evidence="1 2" key="1">
    <citation type="submission" date="2023-10" db="EMBL/GenBank/DDBJ databases">
        <title>Draft genome sequence of Xylaria bambusicola isolate GMP-LS, the root and basal stem rot pathogen of sugarcane in Indonesia.</title>
        <authorList>
            <person name="Selvaraj P."/>
            <person name="Muralishankar V."/>
            <person name="Muruganantham S."/>
            <person name="Sp S."/>
            <person name="Haryani S."/>
            <person name="Lau K.J.X."/>
            <person name="Naqvi N.I."/>
        </authorList>
    </citation>
    <scope>NUCLEOTIDE SEQUENCE [LARGE SCALE GENOMIC DNA]</scope>
    <source>
        <strain evidence="1">GMP-LS</strain>
    </source>
</reference>
<protein>
    <submittedName>
        <fullName evidence="1">Uncharacterized protein</fullName>
    </submittedName>
</protein>
<evidence type="ECO:0000313" key="2">
    <source>
        <dbReference type="Proteomes" id="UP001305414"/>
    </source>
</evidence>
<gene>
    <name evidence="1" type="ORF">RRF57_009173</name>
</gene>
<evidence type="ECO:0000313" key="1">
    <source>
        <dbReference type="EMBL" id="KAK5633459.1"/>
    </source>
</evidence>
<keyword evidence="2" id="KW-1185">Reference proteome</keyword>
<accession>A0AAN7UT85</accession>